<reference evidence="3 4" key="1">
    <citation type="journal article" date="2019" name="Int. J. Syst. Evol. Microbiol.">
        <title>The Global Catalogue of Microorganisms (GCM) 10K type strain sequencing project: providing services to taxonomists for standard genome sequencing and annotation.</title>
        <authorList>
            <consortium name="The Broad Institute Genomics Platform"/>
            <consortium name="The Broad Institute Genome Sequencing Center for Infectious Disease"/>
            <person name="Wu L."/>
            <person name="Ma J."/>
        </authorList>
    </citation>
    <scope>NUCLEOTIDE SEQUENCE [LARGE SCALE GENOMIC DNA]</scope>
    <source>
        <strain evidence="3 4">JCM 15933</strain>
    </source>
</reference>
<feature type="transmembrane region" description="Helical" evidence="2">
    <location>
        <begin position="56"/>
        <end position="75"/>
    </location>
</feature>
<feature type="compositionally biased region" description="Low complexity" evidence="1">
    <location>
        <begin position="336"/>
        <end position="378"/>
    </location>
</feature>
<feature type="compositionally biased region" description="Low complexity" evidence="1">
    <location>
        <begin position="287"/>
        <end position="298"/>
    </location>
</feature>
<evidence type="ECO:0000313" key="4">
    <source>
        <dbReference type="Proteomes" id="UP001501470"/>
    </source>
</evidence>
<feature type="compositionally biased region" description="Acidic residues" evidence="1">
    <location>
        <begin position="143"/>
        <end position="156"/>
    </location>
</feature>
<sequence>MTTPHPSHVKRRAGGFSKWRDSRPFWGGLFLLLSGLELFLSANLQLALEVHFGPTGFLSYVIPAMLLLCGLLTWLSPAQRLFYGILGTLTALYSIIGLNLGGFFLGMTFGVIGGGLAASWSPGTPAEPTTAEDDDTATYEPAELDDLLSNEPDEPAGYERPSLRKETDAGHDIAHDEPTREQPLPRHSSGVLTDSLPISQRSPLHDAPSYEAPSYGGAGSADDERPPSGNDDLPRRRGLGIPLFALLLTGTVAGSALFGAAHGGTPAFAAPAACASPSVKPSTGTQPAPSGGATSAPAPASPSPSPSPTKTAEEKPGLLDWLGGLFGGGDDKKAETTASATAAPPAAQAETTASPAAPATTSTATKSPSKAPCASASATPNDKKAQVAAGQPFVASAPSILIADQMTMDSLVYDGVAELTKKDGSKVKVLAFSMKNSVSTPFELRTPGAPKLLLTKSSKLTVEGDVKFYTSKFSANVLGILPLTFTPSFPPPPIPLPGYYTNCNIELVYVQSNVLRAPGLSIAYAS</sequence>
<feature type="region of interest" description="Disordered" evidence="1">
    <location>
        <begin position="143"/>
        <end position="236"/>
    </location>
</feature>
<feature type="transmembrane region" description="Helical" evidence="2">
    <location>
        <begin position="81"/>
        <end position="105"/>
    </location>
</feature>
<keyword evidence="2" id="KW-0472">Membrane</keyword>
<evidence type="ECO:0000256" key="1">
    <source>
        <dbReference type="SAM" id="MobiDB-lite"/>
    </source>
</evidence>
<feature type="compositionally biased region" description="Polar residues" evidence="1">
    <location>
        <begin position="190"/>
        <end position="202"/>
    </location>
</feature>
<accession>A0ABN1ZVC9</accession>
<name>A0ABN1ZVC9_9ACTN</name>
<dbReference type="InterPro" id="IPR046096">
    <property type="entry name" value="DUF6114"/>
</dbReference>
<keyword evidence="2" id="KW-1133">Transmembrane helix</keyword>
<proteinExistence type="predicted"/>
<dbReference type="RefSeq" id="WP_344501280.1">
    <property type="nucleotide sequence ID" value="NZ_BAAAQD010000002.1"/>
</dbReference>
<organism evidence="3 4">
    <name type="scientific">Dactylosporangium maewongense</name>
    <dbReference type="NCBI Taxonomy" id="634393"/>
    <lineage>
        <taxon>Bacteria</taxon>
        <taxon>Bacillati</taxon>
        <taxon>Actinomycetota</taxon>
        <taxon>Actinomycetes</taxon>
        <taxon>Micromonosporales</taxon>
        <taxon>Micromonosporaceae</taxon>
        <taxon>Dactylosporangium</taxon>
    </lineage>
</organism>
<feature type="transmembrane region" description="Helical" evidence="2">
    <location>
        <begin position="25"/>
        <end position="44"/>
    </location>
</feature>
<dbReference type="Proteomes" id="UP001501470">
    <property type="component" value="Unassembled WGS sequence"/>
</dbReference>
<keyword evidence="4" id="KW-1185">Reference proteome</keyword>
<comment type="caution">
    <text evidence="3">The sequence shown here is derived from an EMBL/GenBank/DDBJ whole genome shotgun (WGS) entry which is preliminary data.</text>
</comment>
<feature type="region of interest" description="Disordered" evidence="1">
    <location>
        <begin position="273"/>
        <end position="378"/>
    </location>
</feature>
<keyword evidence="2" id="KW-0812">Transmembrane</keyword>
<dbReference type="Pfam" id="PF19609">
    <property type="entry name" value="DUF6114"/>
    <property type="match status" value="1"/>
</dbReference>
<evidence type="ECO:0000313" key="3">
    <source>
        <dbReference type="EMBL" id="GAA1504729.1"/>
    </source>
</evidence>
<feature type="compositionally biased region" description="Basic and acidic residues" evidence="1">
    <location>
        <begin position="161"/>
        <end position="184"/>
    </location>
</feature>
<gene>
    <name evidence="3" type="ORF">GCM10009827_017590</name>
</gene>
<dbReference type="EMBL" id="BAAAQD010000002">
    <property type="protein sequence ID" value="GAA1504729.1"/>
    <property type="molecule type" value="Genomic_DNA"/>
</dbReference>
<evidence type="ECO:0000256" key="2">
    <source>
        <dbReference type="SAM" id="Phobius"/>
    </source>
</evidence>
<protein>
    <submittedName>
        <fullName evidence="3">Uncharacterized protein</fullName>
    </submittedName>
</protein>